<dbReference type="Pfam" id="PF17804">
    <property type="entry name" value="TSP_NTD"/>
    <property type="match status" value="1"/>
</dbReference>
<evidence type="ECO:0000259" key="6">
    <source>
        <dbReference type="PROSITE" id="PS50106"/>
    </source>
</evidence>
<organism evidence="7 8">
    <name type="scientific">Siphonobacter curvatus</name>
    <dbReference type="NCBI Taxonomy" id="2094562"/>
    <lineage>
        <taxon>Bacteria</taxon>
        <taxon>Pseudomonadati</taxon>
        <taxon>Bacteroidota</taxon>
        <taxon>Cytophagia</taxon>
        <taxon>Cytophagales</taxon>
        <taxon>Cytophagaceae</taxon>
        <taxon>Siphonobacter</taxon>
    </lineage>
</organism>
<dbReference type="InterPro" id="IPR004447">
    <property type="entry name" value="Peptidase_S41A"/>
</dbReference>
<keyword evidence="2 5" id="KW-0645">Protease</keyword>
<sequence length="716" mass="80745">MSMKSYLLAFVPLVLLGFQPERPSVAQKLSTDQPVVLAPTASQKEVEKIVTTILSSYHYRRVPLDDSLSNKVWDNYLKEVDNGKAYLLASDVASFEKYRYQMDDYLQSGNLTPAYDLFNLFLKRFHERMQFVTKLTDKPFDFTKDESYETNRDKVSWAKTPAELDELWQKIVKSQALDYKLQGKKDTAIYRLLKERYTNLDKQTSKVKGDYVFQTFMNSFAEVIDPHTSYMAPPDASRFKDEMAQSFEGIGATLTPENDYTKVRELVPGGPAMKSGLIHENDRIVGVGQGAAGQMVDVVGWSLDDVVKLIRGPKGTTVRLNILKSDALPGSMPREIKIVRDKVKLEEGVAKAEVVPMTFEKKEYRIGIITLPGFYQNFEEMRKGDKDYNSTSRDVQRFLEQFKQAKVDGVVLDLRYNGGGSLDEAIKLTGLFIKDGPVVQVKDAMGRIDADDDPDPQQVYAGPLAVLVNRFSASASEIFAGAIQDYKRGIIIGGTTYGKGTVQQLLDLNQFLPKETDKVGLLKMTRAKFYRITGSSTQHKGVTPDIELPSRFSAEEFGESSQPTALPWDQIKPSVFTEYTNLTTNVLDKLRDRYNERFKADPDLLRLSAEVGDFLKNKDKSMISLNEATRRKELEEAKKRKEELAKLGTDKQNPYEVVLLNDKIAQLGASGGGMPGQDVASADTRQKMKENFISKFKEDAELKETTRILADWISLK</sequence>
<dbReference type="Gene3D" id="3.90.226.10">
    <property type="entry name" value="2-enoyl-CoA Hydratase, Chain A, domain 1"/>
    <property type="match status" value="1"/>
</dbReference>
<dbReference type="SMART" id="SM00245">
    <property type="entry name" value="TSPc"/>
    <property type="match status" value="1"/>
</dbReference>
<keyword evidence="4 5" id="KW-0720">Serine protease</keyword>
<dbReference type="Pfam" id="PF03572">
    <property type="entry name" value="Peptidase_S41"/>
    <property type="match status" value="1"/>
</dbReference>
<dbReference type="Pfam" id="PF11818">
    <property type="entry name" value="DUF3340"/>
    <property type="match status" value="1"/>
</dbReference>
<dbReference type="Gene3D" id="2.30.42.10">
    <property type="match status" value="1"/>
</dbReference>
<evidence type="ECO:0000313" key="7">
    <source>
        <dbReference type="EMBL" id="PQA59373.1"/>
    </source>
</evidence>
<dbReference type="PROSITE" id="PS50106">
    <property type="entry name" value="PDZ"/>
    <property type="match status" value="1"/>
</dbReference>
<dbReference type="FunFam" id="3.90.226.10:FF:000090">
    <property type="entry name" value="Tail-specific protease"/>
    <property type="match status" value="1"/>
</dbReference>
<dbReference type="EMBL" id="PTRA01000001">
    <property type="protein sequence ID" value="PQA59373.1"/>
    <property type="molecule type" value="Genomic_DNA"/>
</dbReference>
<dbReference type="GO" id="GO:0007165">
    <property type="term" value="P:signal transduction"/>
    <property type="evidence" value="ECO:0007669"/>
    <property type="project" value="TreeGrafter"/>
</dbReference>
<keyword evidence="3 5" id="KW-0378">Hydrolase</keyword>
<evidence type="ECO:0000256" key="2">
    <source>
        <dbReference type="ARBA" id="ARBA00022670"/>
    </source>
</evidence>
<dbReference type="Pfam" id="PF00595">
    <property type="entry name" value="PDZ"/>
    <property type="match status" value="1"/>
</dbReference>
<protein>
    <submittedName>
        <fullName evidence="7">Tail-specific protease</fullName>
    </submittedName>
</protein>
<evidence type="ECO:0000313" key="8">
    <source>
        <dbReference type="Proteomes" id="UP000239590"/>
    </source>
</evidence>
<accession>A0A2S7INR1</accession>
<dbReference type="SUPFAM" id="SSF52096">
    <property type="entry name" value="ClpP/crotonase"/>
    <property type="match status" value="1"/>
</dbReference>
<dbReference type="GO" id="GO:0030288">
    <property type="term" value="C:outer membrane-bounded periplasmic space"/>
    <property type="evidence" value="ECO:0007669"/>
    <property type="project" value="TreeGrafter"/>
</dbReference>
<dbReference type="InterPro" id="IPR040573">
    <property type="entry name" value="TSP_N"/>
</dbReference>
<dbReference type="NCBIfam" id="TIGR00225">
    <property type="entry name" value="prc"/>
    <property type="match status" value="1"/>
</dbReference>
<dbReference type="InterPro" id="IPR029045">
    <property type="entry name" value="ClpP/crotonase-like_dom_sf"/>
</dbReference>
<dbReference type="CDD" id="cd07560">
    <property type="entry name" value="Peptidase_S41_CPP"/>
    <property type="match status" value="1"/>
</dbReference>
<name>A0A2S7INR1_9BACT</name>
<dbReference type="SMART" id="SM00228">
    <property type="entry name" value="PDZ"/>
    <property type="match status" value="1"/>
</dbReference>
<evidence type="ECO:0000256" key="4">
    <source>
        <dbReference type="ARBA" id="ARBA00022825"/>
    </source>
</evidence>
<evidence type="ECO:0000256" key="5">
    <source>
        <dbReference type="RuleBase" id="RU004404"/>
    </source>
</evidence>
<feature type="domain" description="PDZ" evidence="6">
    <location>
        <begin position="240"/>
        <end position="311"/>
    </location>
</feature>
<dbReference type="GO" id="GO:0004175">
    <property type="term" value="F:endopeptidase activity"/>
    <property type="evidence" value="ECO:0007669"/>
    <property type="project" value="TreeGrafter"/>
</dbReference>
<reference evidence="8" key="1">
    <citation type="submission" date="2018-02" db="EMBL/GenBank/DDBJ databases">
        <title>Genome sequencing of Solimonas sp. HR-BB.</title>
        <authorList>
            <person name="Lee Y."/>
            <person name="Jeon C.O."/>
        </authorList>
    </citation>
    <scope>NUCLEOTIDE SEQUENCE [LARGE SCALE GENOMIC DNA]</scope>
    <source>
        <strain evidence="8">HR-U</strain>
    </source>
</reference>
<dbReference type="PANTHER" id="PTHR32060:SF22">
    <property type="entry name" value="CARBOXYL-TERMINAL-PROCESSING PEPTIDASE 3, CHLOROPLASTIC"/>
    <property type="match status" value="1"/>
</dbReference>
<gene>
    <name evidence="7" type="ORF">C5O19_06890</name>
</gene>
<dbReference type="GO" id="GO:0006508">
    <property type="term" value="P:proteolysis"/>
    <property type="evidence" value="ECO:0007669"/>
    <property type="project" value="UniProtKB-KW"/>
</dbReference>
<dbReference type="AlphaFoldDB" id="A0A2S7INR1"/>
<dbReference type="Proteomes" id="UP000239590">
    <property type="component" value="Unassembled WGS sequence"/>
</dbReference>
<comment type="caution">
    <text evidence="7">The sequence shown here is derived from an EMBL/GenBank/DDBJ whole genome shotgun (WGS) entry which is preliminary data.</text>
</comment>
<dbReference type="InterPro" id="IPR036034">
    <property type="entry name" value="PDZ_sf"/>
</dbReference>
<dbReference type="InterPro" id="IPR001478">
    <property type="entry name" value="PDZ"/>
</dbReference>
<evidence type="ECO:0000256" key="3">
    <source>
        <dbReference type="ARBA" id="ARBA00022801"/>
    </source>
</evidence>
<comment type="similarity">
    <text evidence="1 5">Belongs to the peptidase S41A family.</text>
</comment>
<proteinExistence type="inferred from homology"/>
<dbReference type="SUPFAM" id="SSF50156">
    <property type="entry name" value="PDZ domain-like"/>
    <property type="match status" value="1"/>
</dbReference>
<dbReference type="OrthoDB" id="9812068at2"/>
<dbReference type="InterPro" id="IPR020992">
    <property type="entry name" value="Tail_Prtase_C"/>
</dbReference>
<evidence type="ECO:0000256" key="1">
    <source>
        <dbReference type="ARBA" id="ARBA00009179"/>
    </source>
</evidence>
<dbReference type="PANTHER" id="PTHR32060">
    <property type="entry name" value="TAIL-SPECIFIC PROTEASE"/>
    <property type="match status" value="1"/>
</dbReference>
<dbReference type="CDD" id="cd06782">
    <property type="entry name" value="cpPDZ_CPP-like"/>
    <property type="match status" value="1"/>
</dbReference>
<keyword evidence="8" id="KW-1185">Reference proteome</keyword>
<dbReference type="InterPro" id="IPR005151">
    <property type="entry name" value="Tail-specific_protease"/>
</dbReference>
<dbReference type="GO" id="GO:0008236">
    <property type="term" value="F:serine-type peptidase activity"/>
    <property type="evidence" value="ECO:0007669"/>
    <property type="project" value="UniProtKB-KW"/>
</dbReference>